<evidence type="ECO:0000259" key="1">
    <source>
        <dbReference type="Pfam" id="PF00535"/>
    </source>
</evidence>
<dbReference type="Gene3D" id="3.90.550.10">
    <property type="entry name" value="Spore Coat Polysaccharide Biosynthesis Protein SpsA, Chain A"/>
    <property type="match status" value="1"/>
</dbReference>
<dbReference type="InterPro" id="IPR050834">
    <property type="entry name" value="Glycosyltransf_2"/>
</dbReference>
<feature type="domain" description="Glycosyltransferase 2-like" evidence="1">
    <location>
        <begin position="37"/>
        <end position="155"/>
    </location>
</feature>
<dbReference type="InterPro" id="IPR001173">
    <property type="entry name" value="Glyco_trans_2-like"/>
</dbReference>
<dbReference type="PANTHER" id="PTHR43685:SF2">
    <property type="entry name" value="GLYCOSYLTRANSFERASE 2-LIKE DOMAIN-CONTAINING PROTEIN"/>
    <property type="match status" value="1"/>
</dbReference>
<reference evidence="2" key="1">
    <citation type="submission" date="2018-05" db="EMBL/GenBank/DDBJ databases">
        <authorList>
            <person name="Lanie J.A."/>
            <person name="Ng W.-L."/>
            <person name="Kazmierczak K.M."/>
            <person name="Andrzejewski T.M."/>
            <person name="Davidsen T.M."/>
            <person name="Wayne K.J."/>
            <person name="Tettelin H."/>
            <person name="Glass J.I."/>
            <person name="Rusch D."/>
            <person name="Podicherti R."/>
            <person name="Tsui H.-C.T."/>
            <person name="Winkler M.E."/>
        </authorList>
    </citation>
    <scope>NUCLEOTIDE SEQUENCE</scope>
</reference>
<dbReference type="CDD" id="cd00761">
    <property type="entry name" value="Glyco_tranf_GTA_type"/>
    <property type="match status" value="1"/>
</dbReference>
<organism evidence="2">
    <name type="scientific">marine metagenome</name>
    <dbReference type="NCBI Taxonomy" id="408172"/>
    <lineage>
        <taxon>unclassified sequences</taxon>
        <taxon>metagenomes</taxon>
        <taxon>ecological metagenomes</taxon>
    </lineage>
</organism>
<dbReference type="AlphaFoldDB" id="A0A382YT81"/>
<name>A0A382YT81_9ZZZZ</name>
<gene>
    <name evidence="2" type="ORF">METZ01_LOCUS438592</name>
</gene>
<feature type="non-terminal residue" evidence="2">
    <location>
        <position position="224"/>
    </location>
</feature>
<sequence length="224" mass="25033">MGHQFSVRPMPKARAGAVCGGCSSANTQSHMSRLITVIPVFNGERFLEATLESVASQTRRPDRVIIQDNCSTDGTRRIALAFKKKGFEWRLNDEHLPSLDNFNAAMRFAEETDVLHLLTADDLIQPDFYARLLEPLEKVEGRALIYSAYEVIGEDGALVEGGDLVSPFPILPEGKPKAIPYKQFIASQADLRTICLPAVLMKTNRERLPVKMRTDYFLCSDVVF</sequence>
<dbReference type="Pfam" id="PF00535">
    <property type="entry name" value="Glycos_transf_2"/>
    <property type="match status" value="1"/>
</dbReference>
<dbReference type="SUPFAM" id="SSF53448">
    <property type="entry name" value="Nucleotide-diphospho-sugar transferases"/>
    <property type="match status" value="1"/>
</dbReference>
<proteinExistence type="predicted"/>
<dbReference type="InterPro" id="IPR029044">
    <property type="entry name" value="Nucleotide-diphossugar_trans"/>
</dbReference>
<dbReference type="PANTHER" id="PTHR43685">
    <property type="entry name" value="GLYCOSYLTRANSFERASE"/>
    <property type="match status" value="1"/>
</dbReference>
<protein>
    <recommendedName>
        <fullName evidence="1">Glycosyltransferase 2-like domain-containing protein</fullName>
    </recommendedName>
</protein>
<evidence type="ECO:0000313" key="2">
    <source>
        <dbReference type="EMBL" id="SVD85738.1"/>
    </source>
</evidence>
<dbReference type="EMBL" id="UINC01177876">
    <property type="protein sequence ID" value="SVD85738.1"/>
    <property type="molecule type" value="Genomic_DNA"/>
</dbReference>
<accession>A0A382YT81</accession>